<keyword evidence="2" id="KW-1185">Reference proteome</keyword>
<sequence>MPCRARSTIVSFLCPCPTKPCRVVPCQANFRAVPVLCPPTSVPRASPRAY</sequence>
<evidence type="ECO:0000313" key="2">
    <source>
        <dbReference type="Proteomes" id="UP001062846"/>
    </source>
</evidence>
<accession>A0ACC0PUQ2</accession>
<protein>
    <submittedName>
        <fullName evidence="1">Uncharacterized protein</fullName>
    </submittedName>
</protein>
<reference evidence="1" key="1">
    <citation type="submission" date="2022-02" db="EMBL/GenBank/DDBJ databases">
        <title>Plant Genome Project.</title>
        <authorList>
            <person name="Zhang R.-G."/>
        </authorList>
    </citation>
    <scope>NUCLEOTIDE SEQUENCE</scope>
    <source>
        <strain evidence="1">AT1</strain>
    </source>
</reference>
<comment type="caution">
    <text evidence="1">The sequence shown here is derived from an EMBL/GenBank/DDBJ whole genome shotgun (WGS) entry which is preliminary data.</text>
</comment>
<evidence type="ECO:0000313" key="1">
    <source>
        <dbReference type="EMBL" id="KAI8568513.1"/>
    </source>
</evidence>
<dbReference type="EMBL" id="CM046389">
    <property type="protein sequence ID" value="KAI8568513.1"/>
    <property type="molecule type" value="Genomic_DNA"/>
</dbReference>
<name>A0ACC0PUQ2_RHOML</name>
<dbReference type="Proteomes" id="UP001062846">
    <property type="component" value="Chromosome 2"/>
</dbReference>
<organism evidence="1 2">
    <name type="scientific">Rhododendron molle</name>
    <name type="common">Chinese azalea</name>
    <name type="synonym">Azalea mollis</name>
    <dbReference type="NCBI Taxonomy" id="49168"/>
    <lineage>
        <taxon>Eukaryota</taxon>
        <taxon>Viridiplantae</taxon>
        <taxon>Streptophyta</taxon>
        <taxon>Embryophyta</taxon>
        <taxon>Tracheophyta</taxon>
        <taxon>Spermatophyta</taxon>
        <taxon>Magnoliopsida</taxon>
        <taxon>eudicotyledons</taxon>
        <taxon>Gunneridae</taxon>
        <taxon>Pentapetalae</taxon>
        <taxon>asterids</taxon>
        <taxon>Ericales</taxon>
        <taxon>Ericaceae</taxon>
        <taxon>Ericoideae</taxon>
        <taxon>Rhodoreae</taxon>
        <taxon>Rhododendron</taxon>
    </lineage>
</organism>
<proteinExistence type="predicted"/>
<gene>
    <name evidence="1" type="ORF">RHMOL_Rhmol02G0206300</name>
</gene>